<feature type="transmembrane region" description="Helical" evidence="1">
    <location>
        <begin position="153"/>
        <end position="174"/>
    </location>
</feature>
<keyword evidence="1" id="KW-0472">Membrane</keyword>
<evidence type="ECO:0000256" key="1">
    <source>
        <dbReference type="SAM" id="Phobius"/>
    </source>
</evidence>
<dbReference type="Proteomes" id="UP000772434">
    <property type="component" value="Unassembled WGS sequence"/>
</dbReference>
<evidence type="ECO:0000313" key="4">
    <source>
        <dbReference type="Proteomes" id="UP000772434"/>
    </source>
</evidence>
<keyword evidence="1" id="KW-1133">Transmembrane helix</keyword>
<keyword evidence="1" id="KW-0812">Transmembrane</keyword>
<accession>A0A9P5U684</accession>
<dbReference type="EMBL" id="JADNRY010000069">
    <property type="protein sequence ID" value="KAF9067711.1"/>
    <property type="molecule type" value="Genomic_DNA"/>
</dbReference>
<gene>
    <name evidence="3" type="ORF">BDP27DRAFT_1328280</name>
</gene>
<evidence type="ECO:0000256" key="2">
    <source>
        <dbReference type="SAM" id="SignalP"/>
    </source>
</evidence>
<feature type="signal peptide" evidence="2">
    <location>
        <begin position="1"/>
        <end position="22"/>
    </location>
</feature>
<comment type="caution">
    <text evidence="3">The sequence shown here is derived from an EMBL/GenBank/DDBJ whole genome shotgun (WGS) entry which is preliminary data.</text>
</comment>
<name>A0A9P5U684_9AGAR</name>
<keyword evidence="4" id="KW-1185">Reference proteome</keyword>
<protein>
    <submittedName>
        <fullName evidence="3">Uncharacterized protein</fullName>
    </submittedName>
</protein>
<organism evidence="3 4">
    <name type="scientific">Rhodocollybia butyracea</name>
    <dbReference type="NCBI Taxonomy" id="206335"/>
    <lineage>
        <taxon>Eukaryota</taxon>
        <taxon>Fungi</taxon>
        <taxon>Dikarya</taxon>
        <taxon>Basidiomycota</taxon>
        <taxon>Agaricomycotina</taxon>
        <taxon>Agaricomycetes</taxon>
        <taxon>Agaricomycetidae</taxon>
        <taxon>Agaricales</taxon>
        <taxon>Marasmiineae</taxon>
        <taxon>Omphalotaceae</taxon>
        <taxon>Rhodocollybia</taxon>
    </lineage>
</organism>
<reference evidence="3" key="1">
    <citation type="submission" date="2020-11" db="EMBL/GenBank/DDBJ databases">
        <authorList>
            <consortium name="DOE Joint Genome Institute"/>
            <person name="Ahrendt S."/>
            <person name="Riley R."/>
            <person name="Andreopoulos W."/>
            <person name="Labutti K."/>
            <person name="Pangilinan J."/>
            <person name="Ruiz-Duenas F.J."/>
            <person name="Barrasa J.M."/>
            <person name="Sanchez-Garcia M."/>
            <person name="Camarero S."/>
            <person name="Miyauchi S."/>
            <person name="Serrano A."/>
            <person name="Linde D."/>
            <person name="Babiker R."/>
            <person name="Drula E."/>
            <person name="Ayuso-Fernandez I."/>
            <person name="Pacheco R."/>
            <person name="Padilla G."/>
            <person name="Ferreira P."/>
            <person name="Barriuso J."/>
            <person name="Kellner H."/>
            <person name="Castanera R."/>
            <person name="Alfaro M."/>
            <person name="Ramirez L."/>
            <person name="Pisabarro A.G."/>
            <person name="Kuo A."/>
            <person name="Tritt A."/>
            <person name="Lipzen A."/>
            <person name="He G."/>
            <person name="Yan M."/>
            <person name="Ng V."/>
            <person name="Cullen D."/>
            <person name="Martin F."/>
            <person name="Rosso M.-N."/>
            <person name="Henrissat B."/>
            <person name="Hibbett D."/>
            <person name="Martinez A.T."/>
            <person name="Grigoriev I.V."/>
        </authorList>
    </citation>
    <scope>NUCLEOTIDE SEQUENCE</scope>
    <source>
        <strain evidence="3">AH 40177</strain>
    </source>
</reference>
<keyword evidence="2" id="KW-0732">Signal</keyword>
<proteinExistence type="predicted"/>
<sequence>MHVRVAGKLFFFSLAPLGASFAFTGMPDTVELGTPSLVTVSRESSDPTAFSVLLRVATQLGGSTIGTFPSTQELEIPLNFTPTETGEFMFEAISNLQPISLTERPTTIYGTSPSFTVQAASSSTHHKFTNNSDHLSPTQSVVSLALHKSNTPAIIGGAIGATVLIMICLGSLLIRTKRRRRRLGAARMLPVDMAISNASISPFIGAGSDSKYILNGLERRQNTYANSSLDNKDIEDGIPPVLTSPSAHSDISLVDIWGEGLRFEVPELGAAPMPGSPKEGSVDEIDIVQTFENTRNRVIFHRHQDSGLVVPVQNIQDQELNGPEVVELPPEYSSLRWHSVILES</sequence>
<dbReference type="AlphaFoldDB" id="A0A9P5U684"/>
<feature type="chain" id="PRO_5040374904" evidence="2">
    <location>
        <begin position="23"/>
        <end position="344"/>
    </location>
</feature>
<evidence type="ECO:0000313" key="3">
    <source>
        <dbReference type="EMBL" id="KAF9067711.1"/>
    </source>
</evidence>